<sequence length="937" mass="106903">MRRRKEVPLEIHARGPVAVKAYNDALKDGEASVNRIPVILVGQERTGKTSLKRSLKGELFDKFEESTDGIQADTGYFKVSKEIWKTGKKIEDAGPESSISFENLAAAKLILERLRRENLSSQDVPQQSKNATHLDTEKTSRDTASSTSSQPNGNDDSPFDMPEIPEEVLHELTKLLQRERDVSDINDVYSILWDFAGQSVYYDTHPIFLIENAIYLLVANLSHNPEEKATPPVKKGLYSDIVDSHNSKTNLDFLDFWMSSIFSLASPESSCLDSATNGQENLPGRLPPVFLVCTHADKPFYRTNARDQALEIYGFLRRKAYREHLFKDVFAVDNTKSGGDHECLEVVRLREKVLAVAKEFPLMKTKIPLRWLKYENLLHIRMEHDKWITLNEARRIAFDECIIHNEAEFSTLLNFLHDQRIVVHFSGSPELERMVILDPQWLVDVLKKIITVKRYEHSEEQVESMWLKLENTGVLDEKLIDHAWRDLFDNQESRESLIAILERLSLLCSWPSADSYKQYLVPSMLMSPPTEDVVKLLDSVKMPSLFITFASSRVPPGLFSRLILLFLQWCKEEWNSEVSPQLFHNFARFHILPDQGVSLIFRCHSSSIEIVVCSGDIDYETGAESTCKNYDQTLCHTVHWKLKLVLECMRKEFHWLKNVKYDMCVCCPVCSQPGSIKCRAHGVYGCECLHFLSESDLRRRRYCDRPGSILSKNCKIRVKQFECWFPFEGLEESAGISTNRPQAFNASGPESSLDEEGIFLLEGTTRKELALPENVKSSIQSISFRSTSDVEDIVIQFQEALQLEPASLESPEPETKSMIRGLALRAKSEKRDDLVRHLREITPAGTTGPLLNEDMSVGCMPHKQYKDLTFSLSVQGRWKPLAERLGFSQIEMCFLDERVVNPSDVVLGAVAKHRHLSVGEIYDTLVDCELPLIADLM</sequence>
<proteinExistence type="predicted"/>
<evidence type="ECO:0000313" key="5">
    <source>
        <dbReference type="Proteomes" id="UP000275408"/>
    </source>
</evidence>
<dbReference type="Gene3D" id="1.10.10.10">
    <property type="entry name" value="Winged helix-like DNA-binding domain superfamily/Winged helix DNA-binding domain"/>
    <property type="match status" value="1"/>
</dbReference>
<dbReference type="SUPFAM" id="SSF52540">
    <property type="entry name" value="P-loop containing nucleoside triphosphate hydrolases"/>
    <property type="match status" value="1"/>
</dbReference>
<dbReference type="Pfam" id="PF16095">
    <property type="entry name" value="COR-A"/>
    <property type="match status" value="1"/>
</dbReference>
<dbReference type="PANTHER" id="PTHR47508">
    <property type="entry name" value="SAM DOMAIN-CONTAINING PROTEIN-RELATED"/>
    <property type="match status" value="1"/>
</dbReference>
<feature type="compositionally biased region" description="Polar residues" evidence="2">
    <location>
        <begin position="142"/>
        <end position="155"/>
    </location>
</feature>
<dbReference type="InterPro" id="IPR032171">
    <property type="entry name" value="COR-A"/>
</dbReference>
<feature type="compositionally biased region" description="Polar residues" evidence="2">
    <location>
        <begin position="120"/>
        <end position="131"/>
    </location>
</feature>
<dbReference type="PANTHER" id="PTHR47508:SF1">
    <property type="entry name" value="NON-SPECIFIC SERINE_THREONINE PROTEIN KINASE"/>
    <property type="match status" value="1"/>
</dbReference>
<comment type="caution">
    <text evidence="4">The sequence shown here is derived from an EMBL/GenBank/DDBJ whole genome shotgun (WGS) entry which is preliminary data.</text>
</comment>
<dbReference type="Gene3D" id="3.40.50.300">
    <property type="entry name" value="P-loop containing nucleotide triphosphate hydrolases"/>
    <property type="match status" value="1"/>
</dbReference>
<dbReference type="InterPro" id="IPR036388">
    <property type="entry name" value="WH-like_DNA-bd_sf"/>
</dbReference>
<keyword evidence="1" id="KW-0677">Repeat</keyword>
<keyword evidence="5" id="KW-1185">Reference proteome</keyword>
<dbReference type="InterPro" id="IPR011029">
    <property type="entry name" value="DEATH-like_dom_sf"/>
</dbReference>
<feature type="region of interest" description="Disordered" evidence="2">
    <location>
        <begin position="120"/>
        <end position="162"/>
    </location>
</feature>
<dbReference type="Proteomes" id="UP000275408">
    <property type="component" value="Unassembled WGS sequence"/>
</dbReference>
<evidence type="ECO:0000256" key="2">
    <source>
        <dbReference type="SAM" id="MobiDB-lite"/>
    </source>
</evidence>
<reference evidence="4 5" key="1">
    <citation type="journal article" date="2018" name="Sci. Rep.">
        <title>Comparative analysis of the Pocillopora damicornis genome highlights role of immune system in coral evolution.</title>
        <authorList>
            <person name="Cunning R."/>
            <person name="Bay R.A."/>
            <person name="Gillette P."/>
            <person name="Baker A.C."/>
            <person name="Traylor-Knowles N."/>
        </authorList>
    </citation>
    <scope>NUCLEOTIDE SEQUENCE [LARGE SCALE GENOMIC DNA]</scope>
    <source>
        <strain evidence="4">RSMAS</strain>
        <tissue evidence="4">Whole animal</tissue>
    </source>
</reference>
<dbReference type="EMBL" id="RCHS01000584">
    <property type="protein sequence ID" value="RMX57869.1"/>
    <property type="molecule type" value="Genomic_DNA"/>
</dbReference>
<accession>A0A3M6UW96</accession>
<feature type="domain" description="COR" evidence="3">
    <location>
        <begin position="368"/>
        <end position="525"/>
    </location>
</feature>
<dbReference type="InterPro" id="IPR027417">
    <property type="entry name" value="P-loop_NTPase"/>
</dbReference>
<dbReference type="SUPFAM" id="SSF47986">
    <property type="entry name" value="DEATH domain"/>
    <property type="match status" value="1"/>
</dbReference>
<protein>
    <recommendedName>
        <fullName evidence="3">COR domain-containing protein</fullName>
    </recommendedName>
</protein>
<evidence type="ECO:0000256" key="1">
    <source>
        <dbReference type="ARBA" id="ARBA00022737"/>
    </source>
</evidence>
<feature type="compositionally biased region" description="Basic and acidic residues" evidence="2">
    <location>
        <begin position="132"/>
        <end position="141"/>
    </location>
</feature>
<evidence type="ECO:0000313" key="4">
    <source>
        <dbReference type="EMBL" id="RMX57869.1"/>
    </source>
</evidence>
<dbReference type="OrthoDB" id="10023302at2759"/>
<dbReference type="AlphaFoldDB" id="A0A3M6UW96"/>
<name>A0A3M6UW96_POCDA</name>
<gene>
    <name evidence="4" type="ORF">pdam_00025437</name>
</gene>
<dbReference type="STRING" id="46731.A0A3M6UW96"/>
<organism evidence="4 5">
    <name type="scientific">Pocillopora damicornis</name>
    <name type="common">Cauliflower coral</name>
    <name type="synonym">Millepora damicornis</name>
    <dbReference type="NCBI Taxonomy" id="46731"/>
    <lineage>
        <taxon>Eukaryota</taxon>
        <taxon>Metazoa</taxon>
        <taxon>Cnidaria</taxon>
        <taxon>Anthozoa</taxon>
        <taxon>Hexacorallia</taxon>
        <taxon>Scleractinia</taxon>
        <taxon>Astrocoeniina</taxon>
        <taxon>Pocilloporidae</taxon>
        <taxon>Pocillopora</taxon>
    </lineage>
</organism>
<evidence type="ECO:0000259" key="3">
    <source>
        <dbReference type="Pfam" id="PF16095"/>
    </source>
</evidence>